<evidence type="ECO:0000259" key="1">
    <source>
        <dbReference type="Pfam" id="PF04851"/>
    </source>
</evidence>
<dbReference type="SUPFAM" id="SSF52540">
    <property type="entry name" value="P-loop containing nucleoside triphosphate hydrolases"/>
    <property type="match status" value="2"/>
</dbReference>
<dbReference type="GO" id="GO:0016787">
    <property type="term" value="F:hydrolase activity"/>
    <property type="evidence" value="ECO:0007669"/>
    <property type="project" value="InterPro"/>
</dbReference>
<keyword evidence="3" id="KW-1185">Reference proteome</keyword>
<dbReference type="GO" id="GO:0003677">
    <property type="term" value="F:DNA binding"/>
    <property type="evidence" value="ECO:0007669"/>
    <property type="project" value="InterPro"/>
</dbReference>
<dbReference type="InterPro" id="IPR050742">
    <property type="entry name" value="Helicase_Restrict-Modif_Enz"/>
</dbReference>
<gene>
    <name evidence="2" type="ORF">HMPREF0501_01337</name>
</gene>
<dbReference type="InterPro" id="IPR027417">
    <property type="entry name" value="P-loop_NTPase"/>
</dbReference>
<evidence type="ECO:0000313" key="3">
    <source>
        <dbReference type="Proteomes" id="UP000003987"/>
    </source>
</evidence>
<dbReference type="PANTHER" id="PTHR47396:SF1">
    <property type="entry name" value="ATP-DEPENDENT HELICASE IRC3-RELATED"/>
    <property type="match status" value="1"/>
</dbReference>
<dbReference type="Gene3D" id="3.40.50.300">
    <property type="entry name" value="P-loop containing nucleotide triphosphate hydrolases"/>
    <property type="match status" value="1"/>
</dbReference>
<accession>C7XX52</accession>
<evidence type="ECO:0000313" key="2">
    <source>
        <dbReference type="EMBL" id="EEU29872.1"/>
    </source>
</evidence>
<dbReference type="InterPro" id="IPR006935">
    <property type="entry name" value="Helicase/UvrB_N"/>
</dbReference>
<dbReference type="AlphaFoldDB" id="C7XX52"/>
<feature type="domain" description="Helicase/UvrB N-terminal" evidence="1">
    <location>
        <begin position="45"/>
        <end position="241"/>
    </location>
</feature>
<sequence length="881" mass="102228">MARKKEIPQEKIDLKLLNWLNDTSFFNQDDGMDCLPLYIKQNLKHSLRDYQFSAIHNLDAVKKRFGNDNDYNQLMFYMATGPGKTDIMAAVILYMYHVWNYQCFLFTTNTTAVVSKTIDNLTNSASPKYLYQDPLTIDGQRVIIKQVTDFPVNLEKNTIYIKFSGIQQLSNDFNIPRENGITKVSLKRHKLVILADEAHHFNVGTRSSKKESTESKSWESLLDKIRGLNLQNEQLEFTATIDLHNPDIYHKYQNKVIAQYDLSRFINDGYSKQVYRLQANNSNENKMLNAVLLSQYRKRIAQNMEIPDFKPVILFKSNTIAESKAVNEQFLSMIDNLSAESLQEFVQSQNQSNQSEALNFAYEYWLKQDFGETVAELKHDFRELTTVNANDSGSKGLLYHSDVATKLNTLESPDNPVRSVFAVAKLSEGWDVLNLYDIVRIGEKNIKPKDTNAEAQLIGRGARYNPFVYHGKKSYVRRFDDRKPEIQLLERLYYHTINNPQYLENLRKSLDAIDLPVNEDTKFKIFTANVKSSFKRTSAYRHGNIYYNKVEIVPALNYDSIQKYGFDPLTTEPVDLISATSERQINTGADRNDQASTELVNVASFSNPADKALINTAISFNDFFRFDKLKKQCPTLTSVRELLTSDKWLGHAVVQACVAVGTKLTPQLRLRVVEKYLMRVNNALVNNFQRSKGTNEFQPVAVHEVIQDYSKRVRDAFSDPHAAQIHPESMKGKDCFVYDYAIVDFLEKSFIDKLGAEIPHIKEKFKNAYLLRIDERNSNFKLHDFWEVIYRYEGYMPDFVLYLDNEDYIYQIYMEPKGEQLLVRDSWKEELLERINPENVVVLGEIDNVKLYGVKFYVEDNKGHQDLHHMMDDLREKIDWS</sequence>
<protein>
    <submittedName>
        <fullName evidence="2">Type III restriction enzyme, res subunit</fullName>
    </submittedName>
</protein>
<dbReference type="PANTHER" id="PTHR47396">
    <property type="entry name" value="TYPE I RESTRICTION ENZYME ECOKI R PROTEIN"/>
    <property type="match status" value="1"/>
</dbReference>
<dbReference type="OrthoDB" id="9804145at2"/>
<dbReference type="Pfam" id="PF04851">
    <property type="entry name" value="ResIII"/>
    <property type="match status" value="1"/>
</dbReference>
<name>C7XX52_9LACO</name>
<dbReference type="EMBL" id="GG698805">
    <property type="protein sequence ID" value="EEU29872.1"/>
    <property type="molecule type" value="Genomic_DNA"/>
</dbReference>
<dbReference type="GO" id="GO:0005829">
    <property type="term" value="C:cytosol"/>
    <property type="evidence" value="ECO:0007669"/>
    <property type="project" value="TreeGrafter"/>
</dbReference>
<dbReference type="STRING" id="575594.HMPREF0501_01337"/>
<dbReference type="RefSeq" id="WP_006917210.1">
    <property type="nucleotide sequence ID" value="NZ_GG698805.1"/>
</dbReference>
<organism evidence="2 3">
    <name type="scientific">Limosilactobacillus coleohominis 101-4-CHN</name>
    <dbReference type="NCBI Taxonomy" id="575594"/>
    <lineage>
        <taxon>Bacteria</taxon>
        <taxon>Bacillati</taxon>
        <taxon>Bacillota</taxon>
        <taxon>Bacilli</taxon>
        <taxon>Lactobacillales</taxon>
        <taxon>Lactobacillaceae</taxon>
        <taxon>Limosilactobacillus</taxon>
    </lineage>
</organism>
<proteinExistence type="predicted"/>
<dbReference type="GO" id="GO:0005524">
    <property type="term" value="F:ATP binding"/>
    <property type="evidence" value="ECO:0007669"/>
    <property type="project" value="InterPro"/>
</dbReference>
<dbReference type="HOGENOM" id="CLU_016957_0_0_9"/>
<dbReference type="Proteomes" id="UP000003987">
    <property type="component" value="Unassembled WGS sequence"/>
</dbReference>
<reference evidence="2 3" key="1">
    <citation type="submission" date="2009-06" db="EMBL/GenBank/DDBJ databases">
        <title>The Genome Sequence of Lactobacillus coleohominis strain 101-4-CHN.</title>
        <authorList>
            <consortium name="The Broad Institute Genome Sequencing Platform"/>
            <person name="Ward D."/>
            <person name="Young S.K."/>
            <person name="Zeng Q."/>
            <person name="Koehrsen M."/>
            <person name="Alvarado L."/>
            <person name="Berlin A."/>
            <person name="Borenstein D."/>
            <person name="Chen Z."/>
            <person name="Engels R."/>
            <person name="Freedman E."/>
            <person name="Gellesch M."/>
            <person name="Goldberg J."/>
            <person name="Griggs A."/>
            <person name="Gujja S."/>
            <person name="Heiman D."/>
            <person name="Hepburn T."/>
            <person name="Howarth C."/>
            <person name="Jen D."/>
            <person name="Larson L."/>
            <person name="Lewis B."/>
            <person name="Mehta T."/>
            <person name="Park D."/>
            <person name="Pearson M."/>
            <person name="Roberts A."/>
            <person name="Saif S."/>
            <person name="Shea T."/>
            <person name="Shenoy N."/>
            <person name="Sisk P."/>
            <person name="Stolte C."/>
            <person name="Sykes S."/>
            <person name="Walk T."/>
            <person name="White J."/>
            <person name="Yandava C."/>
            <person name="Liu Y."/>
            <person name="Xu Q."/>
            <person name="Lander E."/>
            <person name="Nusbaum C."/>
            <person name="Galagan J."/>
            <person name="Birren B."/>
        </authorList>
    </citation>
    <scope>NUCLEOTIDE SEQUENCE [LARGE SCALE GENOMIC DNA]</scope>
    <source>
        <strain evidence="2 3">101-4-CHN</strain>
    </source>
</reference>
<dbReference type="CDD" id="cd18785">
    <property type="entry name" value="SF2_C"/>
    <property type="match status" value="1"/>
</dbReference>
<dbReference type="eggNOG" id="COG3421">
    <property type="taxonomic scope" value="Bacteria"/>
</dbReference>